<organism evidence="1 2">
    <name type="scientific">Bacillus vallismortis</name>
    <dbReference type="NCBI Taxonomy" id="72361"/>
    <lineage>
        <taxon>Bacteria</taxon>
        <taxon>Bacillati</taxon>
        <taxon>Bacillota</taxon>
        <taxon>Bacilli</taxon>
        <taxon>Bacillales</taxon>
        <taxon>Bacillaceae</taxon>
        <taxon>Bacillus</taxon>
    </lineage>
</organism>
<keyword evidence="2" id="KW-1185">Reference proteome</keyword>
<dbReference type="Proteomes" id="UP001057348">
    <property type="component" value="Chromosome"/>
</dbReference>
<evidence type="ECO:0000313" key="2">
    <source>
        <dbReference type="Proteomes" id="UP001057348"/>
    </source>
</evidence>
<evidence type="ECO:0008006" key="3">
    <source>
        <dbReference type="Google" id="ProtNLM"/>
    </source>
</evidence>
<accession>A0ABY4XY90</accession>
<reference evidence="1" key="1">
    <citation type="submission" date="2022-02" db="EMBL/GenBank/DDBJ databases">
        <title>Draft Genome Sequence of Bacillus vallismortis Strain BL01, Isolated from Artemisia lerchiana Web. Roots.</title>
        <authorList>
            <person name="Chebotar V.K."/>
            <person name="Gancheva M.S."/>
            <person name="Chizhevskaya E.P."/>
            <person name="Komarova O.V."/>
            <person name="Baganova M.E."/>
            <person name="Zaplatkin A.N."/>
            <person name="Pishchik V.N."/>
        </authorList>
    </citation>
    <scope>NUCLEOTIDE SEQUENCE</scope>
    <source>
        <strain evidence="1">BL01</strain>
    </source>
</reference>
<name>A0ABY4XY90_BACVA</name>
<protein>
    <recommendedName>
        <fullName evidence="3">Methanol dehydrogenase</fullName>
    </recommendedName>
</protein>
<gene>
    <name evidence="1" type="ORF">MKF32_19250</name>
</gene>
<dbReference type="RefSeq" id="WP_253268677.1">
    <property type="nucleotide sequence ID" value="NZ_CP092751.1"/>
</dbReference>
<sequence length="68" mass="6937">MIVIILFIIAIIVFVSVVQPKPLENKSRQHADSGFFGGYSDHGSHHNGGCGSDGSFSDSGCGGGDGGV</sequence>
<evidence type="ECO:0000313" key="1">
    <source>
        <dbReference type="EMBL" id="USP95314.1"/>
    </source>
</evidence>
<dbReference type="EMBL" id="CP092751">
    <property type="protein sequence ID" value="USP95314.1"/>
    <property type="molecule type" value="Genomic_DNA"/>
</dbReference>
<proteinExistence type="predicted"/>